<sequence length="134" mass="15092">MAELMFGLSQTKKKKNEEAKVRTTKNSLKDVNITDTIEKEVRKEQHQREQTWKQTGRDQIKKNTNFDMARSLFGGGNSAPAAVDPEDDDDVNKATGQLAAAQLEDDGDEEDIGYDGYDAEVNEEYDEGSEEEEK</sequence>
<keyword evidence="3" id="KW-1185">Reference proteome</keyword>
<reference evidence="2" key="1">
    <citation type="journal article" date="2021" name="Sci. Rep.">
        <title>Diploid genomic architecture of Nitzschia inconspicua, an elite biomass production diatom.</title>
        <authorList>
            <person name="Oliver A."/>
            <person name="Podell S."/>
            <person name="Pinowska A."/>
            <person name="Traller J.C."/>
            <person name="Smith S.R."/>
            <person name="McClure R."/>
            <person name="Beliaev A."/>
            <person name="Bohutskyi P."/>
            <person name="Hill E.A."/>
            <person name="Rabines A."/>
            <person name="Zheng H."/>
            <person name="Allen L.Z."/>
            <person name="Kuo A."/>
            <person name="Grigoriev I.V."/>
            <person name="Allen A.E."/>
            <person name="Hazlebeck D."/>
            <person name="Allen E.E."/>
        </authorList>
    </citation>
    <scope>NUCLEOTIDE SEQUENCE</scope>
    <source>
        <strain evidence="2">Hildebrandi</strain>
    </source>
</reference>
<feature type="region of interest" description="Disordered" evidence="1">
    <location>
        <begin position="69"/>
        <end position="134"/>
    </location>
</feature>
<dbReference type="Proteomes" id="UP000693970">
    <property type="component" value="Unassembled WGS sequence"/>
</dbReference>
<protein>
    <submittedName>
        <fullName evidence="2">Uncharacterized protein</fullName>
    </submittedName>
</protein>
<feature type="compositionally biased region" description="Acidic residues" evidence="1">
    <location>
        <begin position="103"/>
        <end position="134"/>
    </location>
</feature>
<evidence type="ECO:0000313" key="3">
    <source>
        <dbReference type="Proteomes" id="UP000693970"/>
    </source>
</evidence>
<organism evidence="2 3">
    <name type="scientific">Nitzschia inconspicua</name>
    <dbReference type="NCBI Taxonomy" id="303405"/>
    <lineage>
        <taxon>Eukaryota</taxon>
        <taxon>Sar</taxon>
        <taxon>Stramenopiles</taxon>
        <taxon>Ochrophyta</taxon>
        <taxon>Bacillariophyta</taxon>
        <taxon>Bacillariophyceae</taxon>
        <taxon>Bacillariophycidae</taxon>
        <taxon>Bacillariales</taxon>
        <taxon>Bacillariaceae</taxon>
        <taxon>Nitzschia</taxon>
    </lineage>
</organism>
<dbReference type="AlphaFoldDB" id="A0A9K3LC12"/>
<evidence type="ECO:0000256" key="1">
    <source>
        <dbReference type="SAM" id="MobiDB-lite"/>
    </source>
</evidence>
<reference evidence="2" key="2">
    <citation type="submission" date="2021-04" db="EMBL/GenBank/DDBJ databases">
        <authorList>
            <person name="Podell S."/>
        </authorList>
    </citation>
    <scope>NUCLEOTIDE SEQUENCE</scope>
    <source>
        <strain evidence="2">Hildebrandi</strain>
    </source>
</reference>
<evidence type="ECO:0000313" key="2">
    <source>
        <dbReference type="EMBL" id="KAG7358758.1"/>
    </source>
</evidence>
<proteinExistence type="predicted"/>
<comment type="caution">
    <text evidence="2">The sequence shown here is derived from an EMBL/GenBank/DDBJ whole genome shotgun (WGS) entry which is preliminary data.</text>
</comment>
<name>A0A9K3LC12_9STRA</name>
<feature type="region of interest" description="Disordered" evidence="1">
    <location>
        <begin position="1"/>
        <end position="23"/>
    </location>
</feature>
<accession>A0A9K3LC12</accession>
<gene>
    <name evidence="2" type="ORF">IV203_015347</name>
</gene>
<dbReference type="EMBL" id="JAGRRH010000014">
    <property type="protein sequence ID" value="KAG7358758.1"/>
    <property type="molecule type" value="Genomic_DNA"/>
</dbReference>